<dbReference type="Gene3D" id="3.40.640.10">
    <property type="entry name" value="Type I PLP-dependent aspartate aminotransferase-like (Major domain)"/>
    <property type="match status" value="1"/>
</dbReference>
<keyword evidence="5" id="KW-0804">Transcription</keyword>
<dbReference type="SUPFAM" id="SSF46785">
    <property type="entry name" value="Winged helix' DNA-binding domain"/>
    <property type="match status" value="1"/>
</dbReference>
<evidence type="ECO:0000313" key="7">
    <source>
        <dbReference type="EMBL" id="MBB2928710.1"/>
    </source>
</evidence>
<dbReference type="SUPFAM" id="SSF53383">
    <property type="entry name" value="PLP-dependent transferases"/>
    <property type="match status" value="1"/>
</dbReference>
<organism evidence="7 8">
    <name type="scientific">Paraburkholderia silvatlantica</name>
    <dbReference type="NCBI Taxonomy" id="321895"/>
    <lineage>
        <taxon>Bacteria</taxon>
        <taxon>Pseudomonadati</taxon>
        <taxon>Pseudomonadota</taxon>
        <taxon>Betaproteobacteria</taxon>
        <taxon>Burkholderiales</taxon>
        <taxon>Burkholderiaceae</taxon>
        <taxon>Paraburkholderia</taxon>
    </lineage>
</organism>
<dbReference type="SMART" id="SM00345">
    <property type="entry name" value="HTH_GNTR"/>
    <property type="match status" value="1"/>
</dbReference>
<name>A0ABR6FPH2_9BURK</name>
<dbReference type="InterPro" id="IPR036390">
    <property type="entry name" value="WH_DNA-bd_sf"/>
</dbReference>
<sequence>MDYALMMTAYAKRAVRKLTQQDLLYESLRLAILDGDIGRGTRLASSRALAEQLGIARNSVLYAYERLVEEGFVSATRHGSVVNAISAGAATTPAHTAQREEPVPALARRVRELPPRRSGRDGSKALRPGVPALDAFPYAQWRTAVERALRELRALDLGYGDSAGMPALRQAIAQYVRVSRGVRCQPDQVFVTDGTQSSLDLCARFFADHGERAWIENPGYLGARVAFAAAGLQLVPMSVDAAGMAARSEDWRERPPRLVYLTPSHQYPLGCVLSLERRLALIEQARACGAWIVEDDYDSELRHDGPPLPSIQGLADDAPVIYLGTFSKTLFPALRIGFMIVPRRVTAQFAQAHHTLVRQGRVAEQLALAEFIESGRYARHLRRMRKLYEERRDGLVAAIDKHLAGVMTVSADAGGMHLSVRLDAPLSDADVSEAARAHGLHLSPLSAYCADGVDGVDAPDATRYNGFLLGYAETPPQVADTLMQTLARIVRERLSAASSLTDGLQPHAADRALRAS</sequence>
<keyword evidence="7" id="KW-0032">Aminotransferase</keyword>
<dbReference type="Gene3D" id="1.10.10.10">
    <property type="entry name" value="Winged helix-like DNA-binding domain superfamily/Winged helix DNA-binding domain"/>
    <property type="match status" value="1"/>
</dbReference>
<dbReference type="InterPro" id="IPR015421">
    <property type="entry name" value="PyrdxlP-dep_Trfase_major"/>
</dbReference>
<keyword evidence="8" id="KW-1185">Reference proteome</keyword>
<dbReference type="GO" id="GO:0008483">
    <property type="term" value="F:transaminase activity"/>
    <property type="evidence" value="ECO:0007669"/>
    <property type="project" value="UniProtKB-KW"/>
</dbReference>
<evidence type="ECO:0000256" key="3">
    <source>
        <dbReference type="ARBA" id="ARBA00023015"/>
    </source>
</evidence>
<dbReference type="InterPro" id="IPR004839">
    <property type="entry name" value="Aminotransferase_I/II_large"/>
</dbReference>
<dbReference type="Pfam" id="PF00392">
    <property type="entry name" value="GntR"/>
    <property type="match status" value="1"/>
</dbReference>
<dbReference type="InterPro" id="IPR015424">
    <property type="entry name" value="PyrdxlP-dep_Trfase"/>
</dbReference>
<dbReference type="InterPro" id="IPR000524">
    <property type="entry name" value="Tscrpt_reg_HTH_GntR"/>
</dbReference>
<dbReference type="CDD" id="cd00609">
    <property type="entry name" value="AAT_like"/>
    <property type="match status" value="1"/>
</dbReference>
<evidence type="ECO:0000256" key="4">
    <source>
        <dbReference type="ARBA" id="ARBA00023125"/>
    </source>
</evidence>
<comment type="caution">
    <text evidence="7">The sequence shown here is derived from an EMBL/GenBank/DDBJ whole genome shotgun (WGS) entry which is preliminary data.</text>
</comment>
<evidence type="ECO:0000256" key="2">
    <source>
        <dbReference type="ARBA" id="ARBA00022898"/>
    </source>
</evidence>
<evidence type="ECO:0000256" key="5">
    <source>
        <dbReference type="ARBA" id="ARBA00023163"/>
    </source>
</evidence>
<dbReference type="Proteomes" id="UP000533533">
    <property type="component" value="Unassembled WGS sequence"/>
</dbReference>
<evidence type="ECO:0000256" key="1">
    <source>
        <dbReference type="ARBA" id="ARBA00005384"/>
    </source>
</evidence>
<gene>
    <name evidence="7" type="ORF">FHX59_003141</name>
</gene>
<dbReference type="InterPro" id="IPR051446">
    <property type="entry name" value="HTH_trans_reg/aminotransferase"/>
</dbReference>
<comment type="similarity">
    <text evidence="1">In the C-terminal section; belongs to the class-I pyridoxal-phosphate-dependent aminotransferase family.</text>
</comment>
<dbReference type="Pfam" id="PF00155">
    <property type="entry name" value="Aminotran_1_2"/>
    <property type="match status" value="1"/>
</dbReference>
<accession>A0ABR6FPH2</accession>
<dbReference type="EMBL" id="JACHVZ010000008">
    <property type="protein sequence ID" value="MBB2928710.1"/>
    <property type="molecule type" value="Genomic_DNA"/>
</dbReference>
<dbReference type="RefSeq" id="WP_110383394.1">
    <property type="nucleotide sequence ID" value="NZ_JACHVZ010000008.1"/>
</dbReference>
<dbReference type="InterPro" id="IPR036388">
    <property type="entry name" value="WH-like_DNA-bd_sf"/>
</dbReference>
<keyword evidence="4" id="KW-0238">DNA-binding</keyword>
<evidence type="ECO:0000313" key="8">
    <source>
        <dbReference type="Proteomes" id="UP000533533"/>
    </source>
</evidence>
<dbReference type="PANTHER" id="PTHR46577:SF1">
    <property type="entry name" value="HTH-TYPE TRANSCRIPTIONAL REGULATORY PROTEIN GABR"/>
    <property type="match status" value="1"/>
</dbReference>
<protein>
    <submittedName>
        <fullName evidence="7">GntR family transcriptional regulator/MocR family aminotransferase</fullName>
    </submittedName>
</protein>
<keyword evidence="3" id="KW-0805">Transcription regulation</keyword>
<proteinExistence type="inferred from homology"/>
<feature type="domain" description="HTH gntR-type" evidence="6">
    <location>
        <begin position="18"/>
        <end position="85"/>
    </location>
</feature>
<reference evidence="7 8" key="1">
    <citation type="submission" date="2020-08" db="EMBL/GenBank/DDBJ databases">
        <title>Genomic Encyclopedia of Type Strains, Phase IV (KMG-V): Genome sequencing to study the core and pangenomes of soil and plant-associated prokaryotes.</title>
        <authorList>
            <person name="Whitman W."/>
        </authorList>
    </citation>
    <scope>NUCLEOTIDE SEQUENCE [LARGE SCALE GENOMIC DNA]</scope>
    <source>
        <strain evidence="7 8">SRMrh-85</strain>
    </source>
</reference>
<dbReference type="PANTHER" id="PTHR46577">
    <property type="entry name" value="HTH-TYPE TRANSCRIPTIONAL REGULATORY PROTEIN GABR"/>
    <property type="match status" value="1"/>
</dbReference>
<keyword evidence="7" id="KW-0808">Transferase</keyword>
<keyword evidence="2" id="KW-0663">Pyridoxal phosphate</keyword>
<evidence type="ECO:0000259" key="6">
    <source>
        <dbReference type="PROSITE" id="PS50949"/>
    </source>
</evidence>
<dbReference type="PROSITE" id="PS50949">
    <property type="entry name" value="HTH_GNTR"/>
    <property type="match status" value="1"/>
</dbReference>